<keyword evidence="3" id="KW-1185">Reference proteome</keyword>
<reference evidence="2" key="1">
    <citation type="submission" date="2020-11" db="EMBL/GenBank/DDBJ databases">
        <authorList>
            <consortium name="DOE Joint Genome Institute"/>
            <person name="Ahrendt S."/>
            <person name="Riley R."/>
            <person name="Andreopoulos W."/>
            <person name="Labutti K."/>
            <person name="Pangilinan J."/>
            <person name="Ruiz-Duenas F.J."/>
            <person name="Barrasa J.M."/>
            <person name="Sanchez-Garcia M."/>
            <person name="Camarero S."/>
            <person name="Miyauchi S."/>
            <person name="Serrano A."/>
            <person name="Linde D."/>
            <person name="Babiker R."/>
            <person name="Drula E."/>
            <person name="Ayuso-Fernandez I."/>
            <person name="Pacheco R."/>
            <person name="Padilla G."/>
            <person name="Ferreira P."/>
            <person name="Barriuso J."/>
            <person name="Kellner H."/>
            <person name="Castanera R."/>
            <person name="Alfaro M."/>
            <person name="Ramirez L."/>
            <person name="Pisabarro A.G."/>
            <person name="Kuo A."/>
            <person name="Tritt A."/>
            <person name="Lipzen A."/>
            <person name="He G."/>
            <person name="Yan M."/>
            <person name="Ng V."/>
            <person name="Cullen D."/>
            <person name="Martin F."/>
            <person name="Rosso M.-N."/>
            <person name="Henrissat B."/>
            <person name="Hibbett D."/>
            <person name="Martinez A.T."/>
            <person name="Grigoriev I.V."/>
        </authorList>
    </citation>
    <scope>NUCLEOTIDE SEQUENCE</scope>
    <source>
        <strain evidence="2">AH 40177</strain>
    </source>
</reference>
<evidence type="ECO:0000313" key="3">
    <source>
        <dbReference type="Proteomes" id="UP000772434"/>
    </source>
</evidence>
<comment type="caution">
    <text evidence="2">The sequence shown here is derived from an EMBL/GenBank/DDBJ whole genome shotgun (WGS) entry which is preliminary data.</text>
</comment>
<sequence>MYPANRFKHSKRRGCKTTLSGTAYWATWIGIDIQDEHQKALAASVGGDEVVEADNWDDIKTQQPPANQEEASDGMASPRVLRTKRKCVYVELASEDEVEVASHLTSSLPSPPQKKRRTNIGEIDLTNEPDDASAIDASSPSEATNDAANDGGLRSNGGANGTTADATFCPKTPKARSSPETEHWSPDYRVYRHQYSTWGMDPPKINF</sequence>
<proteinExistence type="predicted"/>
<feature type="region of interest" description="Disordered" evidence="1">
    <location>
        <begin position="124"/>
        <end position="185"/>
    </location>
</feature>
<dbReference type="EMBL" id="JADNRY010000073">
    <property type="protein sequence ID" value="KAF9067443.1"/>
    <property type="molecule type" value="Genomic_DNA"/>
</dbReference>
<organism evidence="2 3">
    <name type="scientific">Rhodocollybia butyracea</name>
    <dbReference type="NCBI Taxonomy" id="206335"/>
    <lineage>
        <taxon>Eukaryota</taxon>
        <taxon>Fungi</taxon>
        <taxon>Dikarya</taxon>
        <taxon>Basidiomycota</taxon>
        <taxon>Agaricomycotina</taxon>
        <taxon>Agaricomycetes</taxon>
        <taxon>Agaricomycetidae</taxon>
        <taxon>Agaricales</taxon>
        <taxon>Marasmiineae</taxon>
        <taxon>Omphalotaceae</taxon>
        <taxon>Rhodocollybia</taxon>
    </lineage>
</organism>
<accession>A0A9P5U725</accession>
<name>A0A9P5U725_9AGAR</name>
<feature type="compositionally biased region" description="Low complexity" evidence="1">
    <location>
        <begin position="134"/>
        <end position="143"/>
    </location>
</feature>
<evidence type="ECO:0000313" key="2">
    <source>
        <dbReference type="EMBL" id="KAF9067443.1"/>
    </source>
</evidence>
<dbReference type="AlphaFoldDB" id="A0A9P5U725"/>
<protein>
    <submittedName>
        <fullName evidence="2">Uncharacterized protein</fullName>
    </submittedName>
</protein>
<dbReference type="Proteomes" id="UP000772434">
    <property type="component" value="Unassembled WGS sequence"/>
</dbReference>
<evidence type="ECO:0000256" key="1">
    <source>
        <dbReference type="SAM" id="MobiDB-lite"/>
    </source>
</evidence>
<gene>
    <name evidence="2" type="ORF">BDP27DRAFT_1364893</name>
</gene>